<evidence type="ECO:0000256" key="10">
    <source>
        <dbReference type="SAM" id="Phobius"/>
    </source>
</evidence>
<dbReference type="Gene3D" id="1.20.120.1220">
    <property type="match status" value="1"/>
</dbReference>
<dbReference type="GO" id="GO:0006465">
    <property type="term" value="P:signal peptide processing"/>
    <property type="evidence" value="ECO:0007669"/>
    <property type="project" value="TreeGrafter"/>
</dbReference>
<evidence type="ECO:0000256" key="8">
    <source>
        <dbReference type="RuleBase" id="RU003793"/>
    </source>
</evidence>
<evidence type="ECO:0000259" key="12">
    <source>
        <dbReference type="Pfam" id="PF06750"/>
    </source>
</evidence>
<evidence type="ECO:0000256" key="5">
    <source>
        <dbReference type="ARBA" id="ARBA00022692"/>
    </source>
</evidence>
<feature type="domain" description="Prepilin peptidase A24 N-terminal" evidence="12">
    <location>
        <begin position="15"/>
        <end position="95"/>
    </location>
</feature>
<evidence type="ECO:0000256" key="6">
    <source>
        <dbReference type="ARBA" id="ARBA00022989"/>
    </source>
</evidence>
<dbReference type="GO" id="GO:0005886">
    <property type="term" value="C:plasma membrane"/>
    <property type="evidence" value="ECO:0007669"/>
    <property type="project" value="UniProtKB-SubCell"/>
</dbReference>
<evidence type="ECO:0000256" key="3">
    <source>
        <dbReference type="ARBA" id="ARBA00022475"/>
    </source>
</evidence>
<comment type="subcellular location">
    <subcellularLocation>
        <location evidence="1">Cell inner membrane</location>
        <topology evidence="1">Multi-pass membrane protein</topology>
    </subcellularLocation>
    <subcellularLocation>
        <location evidence="9">Cell membrane</location>
        <topology evidence="9">Multi-pass membrane protein</topology>
    </subcellularLocation>
</comment>
<dbReference type="PANTHER" id="PTHR30487:SF0">
    <property type="entry name" value="PREPILIN LEADER PEPTIDASE_N-METHYLTRANSFERASE-RELATED"/>
    <property type="match status" value="1"/>
</dbReference>
<evidence type="ECO:0000256" key="2">
    <source>
        <dbReference type="ARBA" id="ARBA00005801"/>
    </source>
</evidence>
<evidence type="ECO:0000313" key="14">
    <source>
        <dbReference type="Proteomes" id="UP001138757"/>
    </source>
</evidence>
<evidence type="ECO:0000259" key="11">
    <source>
        <dbReference type="Pfam" id="PF01478"/>
    </source>
</evidence>
<dbReference type="InterPro" id="IPR014032">
    <property type="entry name" value="Peptidase_A24A_bac"/>
</dbReference>
<reference evidence="13" key="1">
    <citation type="submission" date="2021-05" db="EMBL/GenBank/DDBJ databases">
        <title>Genome of Sphingobium sp. strain.</title>
        <authorList>
            <person name="Fan R."/>
        </authorList>
    </citation>
    <scope>NUCLEOTIDE SEQUENCE</scope>
    <source>
        <strain evidence="13">H33</strain>
    </source>
</reference>
<organism evidence="13 14">
    <name type="scientific">Sphingobium nicotianae</name>
    <dbReference type="NCBI Taxonomy" id="2782607"/>
    <lineage>
        <taxon>Bacteria</taxon>
        <taxon>Pseudomonadati</taxon>
        <taxon>Pseudomonadota</taxon>
        <taxon>Alphaproteobacteria</taxon>
        <taxon>Sphingomonadales</taxon>
        <taxon>Sphingomonadaceae</taxon>
        <taxon>Sphingobium</taxon>
    </lineage>
</organism>
<dbReference type="Pfam" id="PF06750">
    <property type="entry name" value="A24_N_bact"/>
    <property type="match status" value="1"/>
</dbReference>
<keyword evidence="9" id="KW-0489">Methyltransferase</keyword>
<dbReference type="InterPro" id="IPR010627">
    <property type="entry name" value="Prepilin_pept_A24_N"/>
</dbReference>
<dbReference type="GO" id="GO:0032259">
    <property type="term" value="P:methylation"/>
    <property type="evidence" value="ECO:0007669"/>
    <property type="project" value="UniProtKB-KW"/>
</dbReference>
<dbReference type="GO" id="GO:0004190">
    <property type="term" value="F:aspartic-type endopeptidase activity"/>
    <property type="evidence" value="ECO:0007669"/>
    <property type="project" value="UniProtKB-EC"/>
</dbReference>
<keyword evidence="3" id="KW-1003">Cell membrane</keyword>
<evidence type="ECO:0000256" key="4">
    <source>
        <dbReference type="ARBA" id="ARBA00022519"/>
    </source>
</evidence>
<dbReference type="RefSeq" id="WP_214622978.1">
    <property type="nucleotide sequence ID" value="NZ_JAHGAW010000005.1"/>
</dbReference>
<dbReference type="InterPro" id="IPR050882">
    <property type="entry name" value="Prepilin_peptidase/N-MTase"/>
</dbReference>
<protein>
    <recommendedName>
        <fullName evidence="9">Prepilin leader peptidase/N-methyltransferase</fullName>
        <ecNumber evidence="9">2.1.1.-</ecNumber>
        <ecNumber evidence="9">3.4.23.43</ecNumber>
    </recommendedName>
</protein>
<feature type="transmembrane region" description="Helical" evidence="10">
    <location>
        <begin position="123"/>
        <end position="141"/>
    </location>
</feature>
<feature type="domain" description="Prepilin type IV endopeptidase peptidase" evidence="11">
    <location>
        <begin position="107"/>
        <end position="215"/>
    </location>
</feature>
<accession>A0A9X1DBW8</accession>
<comment type="function">
    <text evidence="9">Plays an essential role in type IV pili and type II pseudopili formation by proteolytically removing the leader sequence from substrate proteins and subsequently monomethylating the alpha-amino group of the newly exposed N-terminal phenylalanine.</text>
</comment>
<sequence length="252" mass="26664">MLASDAVRFLAGSGLGAILGSFLGAIVTRWPRGETVVRGRSKCDACGRTLRPVELIPLVSALTARGQCRSCRAPIDPVHGLMELGAAIIGGLAFWLLPVPVAILFALAGWMLLTLAVLDARHLWLPDALTFPLAALGLTFGDWVMPAPFQDRLIGAALGYGALFAIATLYRRLRGRDGLGLGDAKLLGAIGAWLGWHLLPLVLLAASMAGLLWALAARLLGKEIDGTTRLPFGTLLCLAVLPAAWAGWWFGL</sequence>
<feature type="transmembrane region" description="Helical" evidence="10">
    <location>
        <begin position="153"/>
        <end position="173"/>
    </location>
</feature>
<keyword evidence="9" id="KW-0378">Hydrolase</keyword>
<feature type="transmembrane region" description="Helical" evidence="10">
    <location>
        <begin position="193"/>
        <end position="220"/>
    </location>
</feature>
<keyword evidence="9" id="KW-0808">Transferase</keyword>
<keyword evidence="6 10" id="KW-1133">Transmembrane helix</keyword>
<gene>
    <name evidence="13" type="ORF">KK488_09425</name>
</gene>
<dbReference type="EC" id="2.1.1.-" evidence="9"/>
<dbReference type="AlphaFoldDB" id="A0A9X1DBW8"/>
<comment type="caution">
    <text evidence="13">The sequence shown here is derived from an EMBL/GenBank/DDBJ whole genome shotgun (WGS) entry which is preliminary data.</text>
</comment>
<keyword evidence="4" id="KW-0997">Cell inner membrane</keyword>
<dbReference type="EC" id="3.4.23.43" evidence="9"/>
<keyword evidence="14" id="KW-1185">Reference proteome</keyword>
<keyword evidence="9" id="KW-0645">Protease</keyword>
<name>A0A9X1DBW8_9SPHN</name>
<dbReference type="EMBL" id="JAHGAW010000005">
    <property type="protein sequence ID" value="MBT2187162.1"/>
    <property type="molecule type" value="Genomic_DNA"/>
</dbReference>
<keyword evidence="5 9" id="KW-0812">Transmembrane</keyword>
<evidence type="ECO:0000256" key="7">
    <source>
        <dbReference type="ARBA" id="ARBA00023136"/>
    </source>
</evidence>
<feature type="transmembrane region" description="Helical" evidence="10">
    <location>
        <begin position="232"/>
        <end position="251"/>
    </location>
</feature>
<dbReference type="PANTHER" id="PTHR30487">
    <property type="entry name" value="TYPE 4 PREPILIN-LIKE PROTEINS LEADER PEPTIDE-PROCESSING ENZYME"/>
    <property type="match status" value="1"/>
</dbReference>
<dbReference type="PRINTS" id="PR00864">
    <property type="entry name" value="PREPILNPTASE"/>
</dbReference>
<keyword evidence="7 10" id="KW-0472">Membrane</keyword>
<feature type="transmembrane region" description="Helical" evidence="10">
    <location>
        <begin position="92"/>
        <end position="117"/>
    </location>
</feature>
<dbReference type="InterPro" id="IPR000045">
    <property type="entry name" value="Prepilin_IV_endopep_pep"/>
</dbReference>
<comment type="catalytic activity">
    <reaction evidence="9">
        <text>Typically cleaves a -Gly-|-Phe- bond to release an N-terminal, basic peptide of 5-8 residues from type IV prepilin, and then N-methylates the new N-terminal amino group, the methyl donor being S-adenosyl-L-methionine.</text>
        <dbReference type="EC" id="3.4.23.43"/>
    </reaction>
</comment>
<keyword evidence="9" id="KW-0511">Multifunctional enzyme</keyword>
<proteinExistence type="inferred from homology"/>
<evidence type="ECO:0000313" key="13">
    <source>
        <dbReference type="EMBL" id="MBT2187162.1"/>
    </source>
</evidence>
<comment type="similarity">
    <text evidence="2 8">Belongs to the peptidase A24 family.</text>
</comment>
<dbReference type="Pfam" id="PF01478">
    <property type="entry name" value="Peptidase_A24"/>
    <property type="match status" value="1"/>
</dbReference>
<dbReference type="Proteomes" id="UP001138757">
    <property type="component" value="Unassembled WGS sequence"/>
</dbReference>
<dbReference type="GO" id="GO:0008168">
    <property type="term" value="F:methyltransferase activity"/>
    <property type="evidence" value="ECO:0007669"/>
    <property type="project" value="UniProtKB-KW"/>
</dbReference>
<evidence type="ECO:0000256" key="1">
    <source>
        <dbReference type="ARBA" id="ARBA00004429"/>
    </source>
</evidence>
<evidence type="ECO:0000256" key="9">
    <source>
        <dbReference type="RuleBase" id="RU003794"/>
    </source>
</evidence>
<feature type="transmembrane region" description="Helical" evidence="10">
    <location>
        <begin position="6"/>
        <end position="28"/>
    </location>
</feature>